<sequence>MSNKNPFDLIFKKQIIILPILTGLVIAAFLSGKIIPMPSDFPYNNGTWGAMGVAIIILTSFIISFLFYVIACKKNKRTH</sequence>
<keyword evidence="1" id="KW-0472">Membrane</keyword>
<organism evidence="2 3">
    <name type="scientific">Parabacteroides segnis</name>
    <dbReference type="NCBI Taxonomy" id="2763058"/>
    <lineage>
        <taxon>Bacteria</taxon>
        <taxon>Pseudomonadati</taxon>
        <taxon>Bacteroidota</taxon>
        <taxon>Bacteroidia</taxon>
        <taxon>Bacteroidales</taxon>
        <taxon>Tannerellaceae</taxon>
        <taxon>Parabacteroides</taxon>
    </lineage>
</organism>
<dbReference type="RefSeq" id="WP_186961483.1">
    <property type="nucleotide sequence ID" value="NZ_JACOOI010000039.1"/>
</dbReference>
<keyword evidence="1" id="KW-1133">Transmembrane helix</keyword>
<gene>
    <name evidence="2" type="ORF">H8S77_23720</name>
</gene>
<feature type="transmembrane region" description="Helical" evidence="1">
    <location>
        <begin position="15"/>
        <end position="35"/>
    </location>
</feature>
<evidence type="ECO:0000313" key="2">
    <source>
        <dbReference type="EMBL" id="MBC5645888.1"/>
    </source>
</evidence>
<evidence type="ECO:0000313" key="3">
    <source>
        <dbReference type="Proteomes" id="UP000644010"/>
    </source>
</evidence>
<name>A0ABR7E7Y7_9BACT</name>
<dbReference type="Proteomes" id="UP000644010">
    <property type="component" value="Unassembled WGS sequence"/>
</dbReference>
<evidence type="ECO:0000256" key="1">
    <source>
        <dbReference type="SAM" id="Phobius"/>
    </source>
</evidence>
<keyword evidence="1" id="KW-0812">Transmembrane</keyword>
<proteinExistence type="predicted"/>
<dbReference type="EMBL" id="JACOOI010000039">
    <property type="protein sequence ID" value="MBC5645888.1"/>
    <property type="molecule type" value="Genomic_DNA"/>
</dbReference>
<keyword evidence="3" id="KW-1185">Reference proteome</keyword>
<feature type="transmembrane region" description="Helical" evidence="1">
    <location>
        <begin position="47"/>
        <end position="71"/>
    </location>
</feature>
<evidence type="ECO:0008006" key="4">
    <source>
        <dbReference type="Google" id="ProtNLM"/>
    </source>
</evidence>
<reference evidence="2 3" key="1">
    <citation type="submission" date="2020-08" db="EMBL/GenBank/DDBJ databases">
        <title>Genome public.</title>
        <authorList>
            <person name="Liu C."/>
            <person name="Sun Q."/>
        </authorList>
    </citation>
    <scope>NUCLEOTIDE SEQUENCE [LARGE SCALE GENOMIC DNA]</scope>
    <source>
        <strain evidence="2 3">BX2</strain>
    </source>
</reference>
<protein>
    <recommendedName>
        <fullName evidence="4">DUF3955 domain-containing protein</fullName>
    </recommendedName>
</protein>
<comment type="caution">
    <text evidence="2">The sequence shown here is derived from an EMBL/GenBank/DDBJ whole genome shotgun (WGS) entry which is preliminary data.</text>
</comment>
<accession>A0ABR7E7Y7</accession>